<gene>
    <name evidence="2" type="ORF">Glove_341g51</name>
    <name evidence="3" type="ORF">Glove_341g55</name>
</gene>
<evidence type="ECO:0000313" key="3">
    <source>
        <dbReference type="EMBL" id="RHZ62255.1"/>
    </source>
</evidence>
<comment type="caution">
    <text evidence="3">The sequence shown here is derived from an EMBL/GenBank/DDBJ whole genome shotgun (WGS) entry which is preliminary data.</text>
</comment>
<feature type="coiled-coil region" evidence="1">
    <location>
        <begin position="143"/>
        <end position="265"/>
    </location>
</feature>
<reference evidence="3 4" key="1">
    <citation type="submission" date="2018-08" db="EMBL/GenBank/DDBJ databases">
        <title>Genome and evolution of the arbuscular mycorrhizal fungus Diversispora epigaea (formerly Glomus versiforme) and its bacterial endosymbionts.</title>
        <authorList>
            <person name="Sun X."/>
            <person name="Fei Z."/>
            <person name="Harrison M."/>
        </authorList>
    </citation>
    <scope>NUCLEOTIDE SEQUENCE [LARGE SCALE GENOMIC DNA]</scope>
    <source>
        <strain evidence="3 4">IT104</strain>
    </source>
</reference>
<dbReference type="Proteomes" id="UP000266861">
    <property type="component" value="Unassembled WGS sequence"/>
</dbReference>
<sequence>MDTIKDKGKVSLYNNISYEKYIQYLYGIISNLESQRETDIKAKPHCIAIKELQSLKNRLKNSEKLCNEKEKFILFREEQLSNIYEETENKINKLKYRIQKLRETIILERQSLIVQQYMTHLPSTNTPVFNLITDVRANIKLLADSARGDNTFLKNEIDNFQAQAELGLTKIQNRCYTFENEVTQLRQEVINLRDINLNQQELTNELDTINETFKERIDDLTNKNETFQSEINEKTRLYEQVQDRLDECREENYQLRESLEGAHENITESEFVYDKLKQKLRILGLTHVAW</sequence>
<dbReference type="EMBL" id="PQFF01000311">
    <property type="protein sequence ID" value="RHZ62252.1"/>
    <property type="molecule type" value="Genomic_DNA"/>
</dbReference>
<proteinExistence type="predicted"/>
<evidence type="ECO:0000313" key="4">
    <source>
        <dbReference type="Proteomes" id="UP000266861"/>
    </source>
</evidence>
<dbReference type="AlphaFoldDB" id="A0A397HGJ8"/>
<dbReference type="EMBL" id="PQFF01000311">
    <property type="protein sequence ID" value="RHZ62255.1"/>
    <property type="molecule type" value="Genomic_DNA"/>
</dbReference>
<organism evidence="3 4">
    <name type="scientific">Diversispora epigaea</name>
    <dbReference type="NCBI Taxonomy" id="1348612"/>
    <lineage>
        <taxon>Eukaryota</taxon>
        <taxon>Fungi</taxon>
        <taxon>Fungi incertae sedis</taxon>
        <taxon>Mucoromycota</taxon>
        <taxon>Glomeromycotina</taxon>
        <taxon>Glomeromycetes</taxon>
        <taxon>Diversisporales</taxon>
        <taxon>Diversisporaceae</taxon>
        <taxon>Diversispora</taxon>
    </lineage>
</organism>
<accession>A0A397HGJ8</accession>
<evidence type="ECO:0000256" key="1">
    <source>
        <dbReference type="SAM" id="Coils"/>
    </source>
</evidence>
<evidence type="ECO:0000313" key="2">
    <source>
        <dbReference type="EMBL" id="RHZ62252.1"/>
    </source>
</evidence>
<name>A0A397HGJ8_9GLOM</name>
<feature type="coiled-coil region" evidence="1">
    <location>
        <begin position="52"/>
        <end position="104"/>
    </location>
</feature>
<protein>
    <submittedName>
        <fullName evidence="3">Uncharacterized protein</fullName>
    </submittedName>
</protein>
<keyword evidence="4" id="KW-1185">Reference proteome</keyword>
<keyword evidence="1" id="KW-0175">Coiled coil</keyword>